<evidence type="ECO:0000256" key="6">
    <source>
        <dbReference type="PIRNR" id="PIRNR000535"/>
    </source>
</evidence>
<dbReference type="PANTHER" id="PTHR46566">
    <property type="entry name" value="1-PHOSPHOFRUCTOKINASE-RELATED"/>
    <property type="match status" value="1"/>
</dbReference>
<evidence type="ECO:0000256" key="4">
    <source>
        <dbReference type="ARBA" id="ARBA00022777"/>
    </source>
</evidence>
<dbReference type="Gene3D" id="3.40.1190.20">
    <property type="match status" value="1"/>
</dbReference>
<comment type="similarity">
    <text evidence="1 6">Belongs to the carbohydrate kinase PfkB family.</text>
</comment>
<proteinExistence type="inferred from homology"/>
<dbReference type="InterPro" id="IPR002173">
    <property type="entry name" value="Carboh/pur_kinase_PfkB_CS"/>
</dbReference>
<dbReference type="Pfam" id="PF00294">
    <property type="entry name" value="PfkB"/>
    <property type="match status" value="1"/>
</dbReference>
<dbReference type="PROSITE" id="PS00584">
    <property type="entry name" value="PFKB_KINASES_2"/>
    <property type="match status" value="1"/>
</dbReference>
<keyword evidence="2 6" id="KW-0808">Transferase</keyword>
<dbReference type="EMBL" id="QJPH01000424">
    <property type="protein sequence ID" value="PZN74523.1"/>
    <property type="molecule type" value="Genomic_DNA"/>
</dbReference>
<evidence type="ECO:0000256" key="5">
    <source>
        <dbReference type="ARBA" id="ARBA00022840"/>
    </source>
</evidence>
<sequence length="303" mass="32844">MMKFDVLVVNANPLLNLVHANDYIPGAINRVQSMHMAAEGKGVNVARVLARHCHRVALTGFAGGHSGAWLRELICAESVKDELIETAAPLRVGFMASGPDSSHPTTVLPAGFPVTQAECQALLDRVESLLGSVRLVIGSGSVPDPVADDLYARLLELCQKHSVPCWLDAYGHAMMLALEGPVPPKVCTPNRQEFDQCRHWDRVEELHITDGDAPIKVSSLYHGQWRVIPPTIKQVNPVGSGDCYVAGLAHGWLLGLPWQDCLRYAASAGTVNASRQDVAMIAPFEVNSLQNNVRVECICKPHG</sequence>
<dbReference type="PANTHER" id="PTHR46566:SF2">
    <property type="entry name" value="ATP-DEPENDENT 6-PHOSPHOFRUCTOKINASE ISOZYME 2"/>
    <property type="match status" value="1"/>
</dbReference>
<dbReference type="GO" id="GO:0016773">
    <property type="term" value="F:phosphotransferase activity, alcohol group as acceptor"/>
    <property type="evidence" value="ECO:0007669"/>
    <property type="project" value="InterPro"/>
</dbReference>
<dbReference type="SUPFAM" id="SSF53613">
    <property type="entry name" value="Ribokinase-like"/>
    <property type="match status" value="1"/>
</dbReference>
<dbReference type="InterPro" id="IPR029056">
    <property type="entry name" value="Ribokinase-like"/>
</dbReference>
<reference evidence="8 9" key="1">
    <citation type="journal article" date="2018" name="Aquat. Microb. Ecol.">
        <title>Gammaproteobacterial methanotrophs dominate.</title>
        <authorList>
            <person name="Rissanen A.J."/>
            <person name="Saarenheimo J."/>
            <person name="Tiirola M."/>
            <person name="Peura S."/>
            <person name="Aalto S.L."/>
            <person name="Karvinen A."/>
            <person name="Nykanen H."/>
        </authorList>
    </citation>
    <scope>NUCLEOTIDE SEQUENCE [LARGE SCALE GENOMIC DNA]</scope>
    <source>
        <strain evidence="8">AMbin10</strain>
    </source>
</reference>
<dbReference type="GO" id="GO:0005975">
    <property type="term" value="P:carbohydrate metabolic process"/>
    <property type="evidence" value="ECO:0007669"/>
    <property type="project" value="InterPro"/>
</dbReference>
<evidence type="ECO:0000259" key="7">
    <source>
        <dbReference type="Pfam" id="PF00294"/>
    </source>
</evidence>
<dbReference type="InterPro" id="IPR011611">
    <property type="entry name" value="PfkB_dom"/>
</dbReference>
<evidence type="ECO:0000256" key="1">
    <source>
        <dbReference type="ARBA" id="ARBA00010688"/>
    </source>
</evidence>
<dbReference type="GO" id="GO:0016301">
    <property type="term" value="F:kinase activity"/>
    <property type="evidence" value="ECO:0007669"/>
    <property type="project" value="UniProtKB-KW"/>
</dbReference>
<dbReference type="GO" id="GO:0005524">
    <property type="term" value="F:ATP binding"/>
    <property type="evidence" value="ECO:0007669"/>
    <property type="project" value="UniProtKB-KW"/>
</dbReference>
<protein>
    <recommendedName>
        <fullName evidence="6">Phosphofructokinase</fullName>
    </recommendedName>
</protein>
<organism evidence="8 9">
    <name type="scientific">Candidatus Methylumidiphilus alinenensis</name>
    <dbReference type="NCBI Taxonomy" id="2202197"/>
    <lineage>
        <taxon>Bacteria</taxon>
        <taxon>Pseudomonadati</taxon>
        <taxon>Pseudomonadota</taxon>
        <taxon>Gammaproteobacteria</taxon>
        <taxon>Methylococcales</taxon>
        <taxon>Candidatus Methylumidiphilus</taxon>
    </lineage>
</organism>
<name>A0A2W4QSJ0_9GAMM</name>
<dbReference type="PIRSF" id="PIRSF000535">
    <property type="entry name" value="1PFK/6PFK/LacC"/>
    <property type="match status" value="1"/>
</dbReference>
<accession>A0A2W4QSJ0</accession>
<evidence type="ECO:0000256" key="3">
    <source>
        <dbReference type="ARBA" id="ARBA00022741"/>
    </source>
</evidence>
<keyword evidence="3" id="KW-0547">Nucleotide-binding</keyword>
<keyword evidence="4" id="KW-0418">Kinase</keyword>
<dbReference type="AlphaFoldDB" id="A0A2W4QSJ0"/>
<evidence type="ECO:0000256" key="2">
    <source>
        <dbReference type="ARBA" id="ARBA00022679"/>
    </source>
</evidence>
<evidence type="ECO:0000313" key="8">
    <source>
        <dbReference type="EMBL" id="PZN74523.1"/>
    </source>
</evidence>
<dbReference type="Proteomes" id="UP000249396">
    <property type="component" value="Unassembled WGS sequence"/>
</dbReference>
<comment type="caution">
    <text evidence="8">The sequence shown here is derived from an EMBL/GenBank/DDBJ whole genome shotgun (WGS) entry which is preliminary data.</text>
</comment>
<feature type="domain" description="Carbohydrate kinase PfkB" evidence="7">
    <location>
        <begin position="25"/>
        <end position="277"/>
    </location>
</feature>
<evidence type="ECO:0000313" key="9">
    <source>
        <dbReference type="Proteomes" id="UP000249396"/>
    </source>
</evidence>
<dbReference type="InterPro" id="IPR017583">
    <property type="entry name" value="Tagatose/fructose_Pkinase"/>
</dbReference>
<keyword evidence="5" id="KW-0067">ATP-binding</keyword>
<gene>
    <name evidence="8" type="ORF">DM484_20995</name>
</gene>